<comment type="caution">
    <text evidence="12">The sequence shown here is derived from an EMBL/GenBank/DDBJ whole genome shotgun (WGS) entry which is preliminary data.</text>
</comment>
<keyword evidence="5" id="KW-0418">Kinase</keyword>
<evidence type="ECO:0000256" key="10">
    <source>
        <dbReference type="RuleBase" id="RU000304"/>
    </source>
</evidence>
<feature type="domain" description="Protein kinase" evidence="11">
    <location>
        <begin position="148"/>
        <end position="389"/>
    </location>
</feature>
<dbReference type="PROSITE" id="PS00107">
    <property type="entry name" value="PROTEIN_KINASE_ATP"/>
    <property type="match status" value="1"/>
</dbReference>
<dbReference type="Gene3D" id="1.20.930.20">
    <property type="entry name" value="Adaptor protein Cbl, N-terminal domain"/>
    <property type="match status" value="1"/>
</dbReference>
<dbReference type="InterPro" id="IPR008271">
    <property type="entry name" value="Ser/Thr_kinase_AS"/>
</dbReference>
<evidence type="ECO:0000256" key="8">
    <source>
        <dbReference type="ARBA" id="ARBA00048679"/>
    </source>
</evidence>
<dbReference type="Pfam" id="PF00069">
    <property type="entry name" value="Pkinase"/>
    <property type="match status" value="1"/>
</dbReference>
<evidence type="ECO:0000259" key="11">
    <source>
        <dbReference type="PROSITE" id="PS50011"/>
    </source>
</evidence>
<dbReference type="InterPro" id="IPR059179">
    <property type="entry name" value="MLKL-like_MCAfunc"/>
</dbReference>
<evidence type="ECO:0000256" key="6">
    <source>
        <dbReference type="ARBA" id="ARBA00022840"/>
    </source>
</evidence>
<feature type="binding site" evidence="9">
    <location>
        <position position="177"/>
    </location>
    <ligand>
        <name>ATP</name>
        <dbReference type="ChEBI" id="CHEBI:30616"/>
    </ligand>
</feature>
<dbReference type="InterPro" id="IPR011009">
    <property type="entry name" value="Kinase-like_dom_sf"/>
</dbReference>
<dbReference type="PROSITE" id="PS50011">
    <property type="entry name" value="PROTEIN_KINASE_DOM"/>
    <property type="match status" value="1"/>
</dbReference>
<organism evidence="12 13">
    <name type="scientific">Digitaria exilis</name>
    <dbReference type="NCBI Taxonomy" id="1010633"/>
    <lineage>
        <taxon>Eukaryota</taxon>
        <taxon>Viridiplantae</taxon>
        <taxon>Streptophyta</taxon>
        <taxon>Embryophyta</taxon>
        <taxon>Tracheophyta</taxon>
        <taxon>Spermatophyta</taxon>
        <taxon>Magnoliopsida</taxon>
        <taxon>Liliopsida</taxon>
        <taxon>Poales</taxon>
        <taxon>Poaceae</taxon>
        <taxon>PACMAD clade</taxon>
        <taxon>Panicoideae</taxon>
        <taxon>Panicodae</taxon>
        <taxon>Paniceae</taxon>
        <taxon>Anthephorinae</taxon>
        <taxon>Digitaria</taxon>
    </lineage>
</organism>
<dbReference type="Proteomes" id="UP000636709">
    <property type="component" value="Unassembled WGS sequence"/>
</dbReference>
<dbReference type="OrthoDB" id="665057at2759"/>
<keyword evidence="2 10" id="KW-0723">Serine/threonine-protein kinase</keyword>
<dbReference type="Pfam" id="PF22215">
    <property type="entry name" value="MLKL_N"/>
    <property type="match status" value="1"/>
</dbReference>
<evidence type="ECO:0000313" key="13">
    <source>
        <dbReference type="Proteomes" id="UP000636709"/>
    </source>
</evidence>
<sequence length="399" mass="45441">MADIAFSSVEKIVKIGLKIKEAADTVRRNEEECQEIQKVVVRVSAILSQLQQTKMMKGPAVDGALIGLEETLDRALKLVVECQEGHIVGRFFTAGGMSKELRRVQDDISQKMMLALFAINVQATIILTNIQSDGAHRLPSQQQALAYQMAENVIGKGGFSNVYKGVLNEELVVAIKKFIIEDDLGSMDFICYNWQKLQHKNIVKFLGYEFQLDCSSFFRIIKGIAQALHFLHEQRIIHRDVKPTNVLLDNDMNPKLADFGIATVLQETEEWDTRVIGDINYIDPVYMTTGRLSTKSDVYNFGVTLLKTVRGMCRSKQPLDDTTPPVKWAWEVHQDGQLKDLFDPSFCDESQLKEMKRFLVIGLLCTEYEQHDRPTMWDVLEMLDGKKEMPAPTERIRFT</sequence>
<keyword evidence="3" id="KW-0808">Transferase</keyword>
<name>A0A835AR87_9POAL</name>
<evidence type="ECO:0000313" key="12">
    <source>
        <dbReference type="EMBL" id="KAF8668153.1"/>
    </source>
</evidence>
<dbReference type="PANTHER" id="PTHR27006">
    <property type="entry name" value="PROMASTIGOTE SURFACE ANTIGEN PROTEIN PSA"/>
    <property type="match status" value="1"/>
</dbReference>
<evidence type="ECO:0000256" key="5">
    <source>
        <dbReference type="ARBA" id="ARBA00022777"/>
    </source>
</evidence>
<reference evidence="12" key="1">
    <citation type="submission" date="2020-07" db="EMBL/GenBank/DDBJ databases">
        <title>Genome sequence and genetic diversity analysis of an under-domesticated orphan crop, white fonio (Digitaria exilis).</title>
        <authorList>
            <person name="Bennetzen J.L."/>
            <person name="Chen S."/>
            <person name="Ma X."/>
            <person name="Wang X."/>
            <person name="Yssel A.E.J."/>
            <person name="Chaluvadi S.R."/>
            <person name="Johnson M."/>
            <person name="Gangashetty P."/>
            <person name="Hamidou F."/>
            <person name="Sanogo M.D."/>
            <person name="Zwaenepoel A."/>
            <person name="Wallace J."/>
            <person name="Van De Peer Y."/>
            <person name="Van Deynze A."/>
        </authorList>
    </citation>
    <scope>NUCLEOTIDE SEQUENCE</scope>
    <source>
        <tissue evidence="12">Leaves</tissue>
    </source>
</reference>
<dbReference type="InterPro" id="IPR000719">
    <property type="entry name" value="Prot_kinase_dom"/>
</dbReference>
<comment type="catalytic activity">
    <reaction evidence="7">
        <text>L-threonyl-[protein] + ATP = O-phospho-L-threonyl-[protein] + ADP + H(+)</text>
        <dbReference type="Rhea" id="RHEA:46608"/>
        <dbReference type="Rhea" id="RHEA-COMP:11060"/>
        <dbReference type="Rhea" id="RHEA-COMP:11605"/>
        <dbReference type="ChEBI" id="CHEBI:15378"/>
        <dbReference type="ChEBI" id="CHEBI:30013"/>
        <dbReference type="ChEBI" id="CHEBI:30616"/>
        <dbReference type="ChEBI" id="CHEBI:61977"/>
        <dbReference type="ChEBI" id="CHEBI:456216"/>
        <dbReference type="EC" id="2.7.11.1"/>
    </reaction>
</comment>
<evidence type="ECO:0000256" key="3">
    <source>
        <dbReference type="ARBA" id="ARBA00022679"/>
    </source>
</evidence>
<dbReference type="GO" id="GO:0004674">
    <property type="term" value="F:protein serine/threonine kinase activity"/>
    <property type="evidence" value="ECO:0007669"/>
    <property type="project" value="UniProtKB-KW"/>
</dbReference>
<accession>A0A835AR87</accession>
<keyword evidence="13" id="KW-1185">Reference proteome</keyword>
<gene>
    <name evidence="12" type="ORF">HU200_052445</name>
</gene>
<dbReference type="InterPro" id="IPR036537">
    <property type="entry name" value="Adaptor_Cbl_N_dom_sf"/>
</dbReference>
<dbReference type="EC" id="2.7.11.1" evidence="1"/>
<evidence type="ECO:0000256" key="4">
    <source>
        <dbReference type="ARBA" id="ARBA00022741"/>
    </source>
</evidence>
<dbReference type="CDD" id="cd21037">
    <property type="entry name" value="MLKL_NTD"/>
    <property type="match status" value="1"/>
</dbReference>
<protein>
    <recommendedName>
        <fullName evidence="1">non-specific serine/threonine protein kinase</fullName>
        <ecNumber evidence="1">2.7.11.1</ecNumber>
    </recommendedName>
</protein>
<evidence type="ECO:0000256" key="9">
    <source>
        <dbReference type="PROSITE-ProRule" id="PRU10141"/>
    </source>
</evidence>
<comment type="similarity">
    <text evidence="10">Belongs to the protein kinase superfamily.</text>
</comment>
<dbReference type="AlphaFoldDB" id="A0A835AR87"/>
<proteinExistence type="inferred from homology"/>
<dbReference type="PROSITE" id="PS00108">
    <property type="entry name" value="PROTEIN_KINASE_ST"/>
    <property type="match status" value="1"/>
</dbReference>
<dbReference type="EMBL" id="JACEFO010002284">
    <property type="protein sequence ID" value="KAF8668153.1"/>
    <property type="molecule type" value="Genomic_DNA"/>
</dbReference>
<dbReference type="PANTHER" id="PTHR27006:SF601">
    <property type="entry name" value="PROTEIN KINASE DOMAIN-CONTAINING PROTEIN"/>
    <property type="match status" value="1"/>
</dbReference>
<dbReference type="InterPro" id="IPR054000">
    <property type="entry name" value="MLKL_N"/>
</dbReference>
<dbReference type="Gene3D" id="1.10.510.10">
    <property type="entry name" value="Transferase(Phosphotransferase) domain 1"/>
    <property type="match status" value="2"/>
</dbReference>
<dbReference type="GO" id="GO:0005524">
    <property type="term" value="F:ATP binding"/>
    <property type="evidence" value="ECO:0007669"/>
    <property type="project" value="UniProtKB-UniRule"/>
</dbReference>
<keyword evidence="4 9" id="KW-0547">Nucleotide-binding</keyword>
<dbReference type="InterPro" id="IPR017441">
    <property type="entry name" value="Protein_kinase_ATP_BS"/>
</dbReference>
<dbReference type="SMART" id="SM00220">
    <property type="entry name" value="S_TKc"/>
    <property type="match status" value="1"/>
</dbReference>
<evidence type="ECO:0000256" key="1">
    <source>
        <dbReference type="ARBA" id="ARBA00012513"/>
    </source>
</evidence>
<dbReference type="GO" id="GO:0007166">
    <property type="term" value="P:cell surface receptor signaling pathway"/>
    <property type="evidence" value="ECO:0007669"/>
    <property type="project" value="InterPro"/>
</dbReference>
<keyword evidence="6 9" id="KW-0067">ATP-binding</keyword>
<evidence type="ECO:0000256" key="7">
    <source>
        <dbReference type="ARBA" id="ARBA00047899"/>
    </source>
</evidence>
<dbReference type="SUPFAM" id="SSF56112">
    <property type="entry name" value="Protein kinase-like (PK-like)"/>
    <property type="match status" value="1"/>
</dbReference>
<comment type="catalytic activity">
    <reaction evidence="8">
        <text>L-seryl-[protein] + ATP = O-phospho-L-seryl-[protein] + ADP + H(+)</text>
        <dbReference type="Rhea" id="RHEA:17989"/>
        <dbReference type="Rhea" id="RHEA-COMP:9863"/>
        <dbReference type="Rhea" id="RHEA-COMP:11604"/>
        <dbReference type="ChEBI" id="CHEBI:15378"/>
        <dbReference type="ChEBI" id="CHEBI:29999"/>
        <dbReference type="ChEBI" id="CHEBI:30616"/>
        <dbReference type="ChEBI" id="CHEBI:83421"/>
        <dbReference type="ChEBI" id="CHEBI:456216"/>
        <dbReference type="EC" id="2.7.11.1"/>
    </reaction>
</comment>
<evidence type="ECO:0000256" key="2">
    <source>
        <dbReference type="ARBA" id="ARBA00022527"/>
    </source>
</evidence>
<dbReference type="FunFam" id="1.10.510.10:FF:001023">
    <property type="entry name" value="Os07g0541700 protein"/>
    <property type="match status" value="1"/>
</dbReference>